<feature type="domain" description="Lipid/polyisoprenoid-binding YceI-like" evidence="2">
    <location>
        <begin position="26"/>
        <end position="186"/>
    </location>
</feature>
<protein>
    <submittedName>
        <fullName evidence="3">Polyisoprenoid-binding protein</fullName>
    </submittedName>
</protein>
<feature type="signal peptide" evidence="1">
    <location>
        <begin position="1"/>
        <end position="24"/>
    </location>
</feature>
<evidence type="ECO:0000259" key="2">
    <source>
        <dbReference type="SMART" id="SM00867"/>
    </source>
</evidence>
<dbReference type="AlphaFoldDB" id="A0A4Y3TP58"/>
<dbReference type="Pfam" id="PF04264">
    <property type="entry name" value="YceI"/>
    <property type="match status" value="1"/>
</dbReference>
<dbReference type="Proteomes" id="UP000317617">
    <property type="component" value="Unassembled WGS sequence"/>
</dbReference>
<organism evidence="3 4">
    <name type="scientific">Acetobacter orleanensis</name>
    <dbReference type="NCBI Taxonomy" id="104099"/>
    <lineage>
        <taxon>Bacteria</taxon>
        <taxon>Pseudomonadati</taxon>
        <taxon>Pseudomonadota</taxon>
        <taxon>Alphaproteobacteria</taxon>
        <taxon>Acetobacterales</taxon>
        <taxon>Acetobacteraceae</taxon>
        <taxon>Acetobacter</taxon>
    </lineage>
</organism>
<gene>
    <name evidence="3" type="ORF">AOR01nite_26030</name>
</gene>
<keyword evidence="4" id="KW-1185">Reference proteome</keyword>
<dbReference type="InterPro" id="IPR036761">
    <property type="entry name" value="TTHA0802/YceI-like_sf"/>
</dbReference>
<dbReference type="RefSeq" id="WP_052944593.1">
    <property type="nucleotide sequence ID" value="NZ_BJMU01000036.1"/>
</dbReference>
<dbReference type="EMBL" id="BJMU01000036">
    <property type="protein sequence ID" value="GEB84126.1"/>
    <property type="molecule type" value="Genomic_DNA"/>
</dbReference>
<sequence>MKAFHKFLPVATMAGLLLSTPTFAADWTLTSGNGTLGFSGTQTGKAFEGHFGKYDGTISFDPAHPESGHAKITIDMASATTGDGQRDGALPGHDWFDVKAFPSTIFEVKDFKSKGGNAYDAEGTLTIKGVSKPVTLPLTIDISGSALHAKGHLQLVRSAFNVGIGPWTTGQWVALEVGVNVDITAHGG</sequence>
<keyword evidence="1" id="KW-0732">Signal</keyword>
<dbReference type="OrthoDB" id="1247465at2"/>
<dbReference type="InterPro" id="IPR007372">
    <property type="entry name" value="Lipid/polyisoprenoid-bd_YceI"/>
</dbReference>
<dbReference type="Gene3D" id="2.40.128.110">
    <property type="entry name" value="Lipid/polyisoprenoid-binding, YceI-like"/>
    <property type="match status" value="1"/>
</dbReference>
<dbReference type="PANTHER" id="PTHR34406:SF1">
    <property type="entry name" value="PROTEIN YCEI"/>
    <property type="match status" value="1"/>
</dbReference>
<proteinExistence type="predicted"/>
<name>A0A4Y3TP58_9PROT</name>
<evidence type="ECO:0000313" key="3">
    <source>
        <dbReference type="EMBL" id="GEB84126.1"/>
    </source>
</evidence>
<dbReference type="PANTHER" id="PTHR34406">
    <property type="entry name" value="PROTEIN YCEI"/>
    <property type="match status" value="1"/>
</dbReference>
<dbReference type="SMART" id="SM00867">
    <property type="entry name" value="YceI"/>
    <property type="match status" value="1"/>
</dbReference>
<dbReference type="STRING" id="104099.AD949_00915"/>
<accession>A0A4Y3TP58</accession>
<reference evidence="3 4" key="1">
    <citation type="submission" date="2019-06" db="EMBL/GenBank/DDBJ databases">
        <title>Whole genome shotgun sequence of Acetobacter orleanensis NBRC 13752.</title>
        <authorList>
            <person name="Hosoyama A."/>
            <person name="Uohara A."/>
            <person name="Ohji S."/>
            <person name="Ichikawa N."/>
        </authorList>
    </citation>
    <scope>NUCLEOTIDE SEQUENCE [LARGE SCALE GENOMIC DNA]</scope>
    <source>
        <strain evidence="3 4">NBRC 13752</strain>
    </source>
</reference>
<evidence type="ECO:0000313" key="4">
    <source>
        <dbReference type="Proteomes" id="UP000317617"/>
    </source>
</evidence>
<feature type="chain" id="PRO_5021363863" evidence="1">
    <location>
        <begin position="25"/>
        <end position="188"/>
    </location>
</feature>
<comment type="caution">
    <text evidence="3">The sequence shown here is derived from an EMBL/GenBank/DDBJ whole genome shotgun (WGS) entry which is preliminary data.</text>
</comment>
<dbReference type="SUPFAM" id="SSF101874">
    <property type="entry name" value="YceI-like"/>
    <property type="match status" value="1"/>
</dbReference>
<evidence type="ECO:0000256" key="1">
    <source>
        <dbReference type="SAM" id="SignalP"/>
    </source>
</evidence>